<reference evidence="2" key="1">
    <citation type="submission" date="2020-05" db="EMBL/GenBank/DDBJ databases">
        <authorList>
            <person name="Chiriac C."/>
            <person name="Salcher M."/>
            <person name="Ghai R."/>
            <person name="Kavagutti S V."/>
        </authorList>
    </citation>
    <scope>NUCLEOTIDE SEQUENCE</scope>
</reference>
<dbReference type="EMBL" id="CAEZXL010000039">
    <property type="protein sequence ID" value="CAB4682564.1"/>
    <property type="molecule type" value="Genomic_DNA"/>
</dbReference>
<accession>A0A6J6NC89</accession>
<name>A0A6J6NC89_9ZZZZ</name>
<proteinExistence type="predicted"/>
<evidence type="ECO:0000259" key="1">
    <source>
        <dbReference type="Pfam" id="PF14240"/>
    </source>
</evidence>
<protein>
    <submittedName>
        <fullName evidence="2">Unannotated protein</fullName>
    </submittedName>
</protein>
<evidence type="ECO:0000313" key="2">
    <source>
        <dbReference type="EMBL" id="CAB4682564.1"/>
    </source>
</evidence>
<organism evidence="2">
    <name type="scientific">freshwater metagenome</name>
    <dbReference type="NCBI Taxonomy" id="449393"/>
    <lineage>
        <taxon>unclassified sequences</taxon>
        <taxon>metagenomes</taxon>
        <taxon>ecological metagenomes</taxon>
    </lineage>
</organism>
<feature type="domain" description="YHYH" evidence="1">
    <location>
        <begin position="180"/>
        <end position="281"/>
    </location>
</feature>
<gene>
    <name evidence="2" type="ORF">UFOPK2373_00352</name>
</gene>
<sequence length="332" mass="35168">MSKKSRLFVISAAAVVAIAVGTFIALGSSTSVVPLGAKSLDVSLFKEGSLANPITEVDCTLSNGTKTTCYKVTVTGIPVDTKIGPFCPETTKTSATDAGIWLDGSKIYDVDGKFILDLSTIYGDAKWKLYRDDGQVNVTDTKEAFQGAAKPDVEEAYKYHCVEGKYEWTNTGKAVPITALIPKNPVSTSGSTTTQGKDLGVTLNGLVISGSAPVDAILGAYTIAAFDDCGGHFNPIEGYHLHAYTDCQGSTYGSQIDDPNAETKIIGYAMDGVAVFAPLAHDTTIKLDECNGRTTTKDGYHYYAQSPELNKVVKCFKGLAVQDTSSKPGPPK</sequence>
<dbReference type="AlphaFoldDB" id="A0A6J6NC89"/>
<dbReference type="Pfam" id="PF14240">
    <property type="entry name" value="YHYH"/>
    <property type="match status" value="1"/>
</dbReference>
<dbReference type="InterPro" id="IPR025924">
    <property type="entry name" value="YHYH_dom"/>
</dbReference>